<dbReference type="AlphaFoldDB" id="A0AAQ2UTV5"/>
<proteinExistence type="predicted"/>
<evidence type="ECO:0000313" key="2">
    <source>
        <dbReference type="Proteomes" id="UP000294726"/>
    </source>
</evidence>
<dbReference type="EMBL" id="LR031358">
    <property type="protein sequence ID" value="VDB99311.1"/>
    <property type="molecule type" value="Genomic_DNA"/>
</dbReference>
<organism evidence="1 2">
    <name type="scientific">Oenococcus oeni</name>
    <name type="common">Leuconostoc oenos</name>
    <dbReference type="NCBI Taxonomy" id="1247"/>
    <lineage>
        <taxon>Bacteria</taxon>
        <taxon>Bacillati</taxon>
        <taxon>Bacillota</taxon>
        <taxon>Bacilli</taxon>
        <taxon>Lactobacillales</taxon>
        <taxon>Lactobacillaceae</taxon>
        <taxon>Oenococcus</taxon>
    </lineage>
</organism>
<dbReference type="Proteomes" id="UP000294726">
    <property type="component" value="Chromosome"/>
</dbReference>
<sequence length="45" mass="5465">MNKIQQQKSENISFNYFSLLSLMFVKKYNIQINQKNEKNILSFYS</sequence>
<gene>
    <name evidence="1" type="ORF">OENI_1865</name>
</gene>
<accession>A0AAQ2UTV5</accession>
<name>A0AAQ2UTV5_OENOE</name>
<reference evidence="1 2" key="1">
    <citation type="submission" date="2018-08" db="EMBL/GenBank/DDBJ databases">
        <authorList>
            <person name="Lorentzen P. G. S. M."/>
        </authorList>
    </citation>
    <scope>NUCLEOTIDE SEQUENCE [LARGE SCALE GENOMIC DNA]</scope>
    <source>
        <strain evidence="1 2">CRBO_1381</strain>
    </source>
</reference>
<protein>
    <submittedName>
        <fullName evidence="1">Uncharacterized protein</fullName>
    </submittedName>
</protein>
<evidence type="ECO:0000313" key="1">
    <source>
        <dbReference type="EMBL" id="VDB99311.1"/>
    </source>
</evidence>